<name>A0ABR0LNT8_9PEZI</name>
<evidence type="ECO:0000313" key="2">
    <source>
        <dbReference type="EMBL" id="KAK5201152.1"/>
    </source>
</evidence>
<feature type="compositionally biased region" description="Polar residues" evidence="1">
    <location>
        <begin position="480"/>
        <end position="493"/>
    </location>
</feature>
<feature type="compositionally biased region" description="Polar residues" evidence="1">
    <location>
        <begin position="407"/>
        <end position="440"/>
    </location>
</feature>
<reference evidence="2 3" key="1">
    <citation type="submission" date="2023-08" db="EMBL/GenBank/DDBJ databases">
        <title>Black Yeasts Isolated from many extreme environments.</title>
        <authorList>
            <person name="Coleine C."/>
            <person name="Stajich J.E."/>
            <person name="Selbmann L."/>
        </authorList>
    </citation>
    <scope>NUCLEOTIDE SEQUENCE [LARGE SCALE GENOMIC DNA]</scope>
    <source>
        <strain evidence="2 3">CCFEE 536</strain>
    </source>
</reference>
<feature type="region of interest" description="Disordered" evidence="1">
    <location>
        <begin position="68"/>
        <end position="124"/>
    </location>
</feature>
<dbReference type="Proteomes" id="UP001357485">
    <property type="component" value="Unassembled WGS sequence"/>
</dbReference>
<evidence type="ECO:0000256" key="1">
    <source>
        <dbReference type="SAM" id="MobiDB-lite"/>
    </source>
</evidence>
<gene>
    <name evidence="2" type="ORF">LTR16_003647</name>
</gene>
<feature type="region of interest" description="Disordered" evidence="1">
    <location>
        <begin position="523"/>
        <end position="633"/>
    </location>
</feature>
<dbReference type="EMBL" id="JAVRRA010016816">
    <property type="protein sequence ID" value="KAK5201152.1"/>
    <property type="molecule type" value="Genomic_DNA"/>
</dbReference>
<feature type="region of interest" description="Disordered" evidence="1">
    <location>
        <begin position="389"/>
        <end position="441"/>
    </location>
</feature>
<evidence type="ECO:0000313" key="3">
    <source>
        <dbReference type="Proteomes" id="UP001357485"/>
    </source>
</evidence>
<feature type="region of interest" description="Disordered" evidence="1">
    <location>
        <begin position="455"/>
        <end position="501"/>
    </location>
</feature>
<accession>A0ABR0LNT8</accession>
<comment type="caution">
    <text evidence="2">The sequence shown here is derived from an EMBL/GenBank/DDBJ whole genome shotgun (WGS) entry which is preliminary data.</text>
</comment>
<sequence>MLLSVLTGDSPVTHHQHYELSLPAPVTPERVGAPQKRDPVTPVRPSALRLASSPGIVKSSRVLVFAEPESQHASSVEMSEPEPEPDSPVCASSEGRPRKRASRSKTSYHLAHPPPTKASRQKLHLRPKVLLQLQKTSTSSRPVPAFEVISSATFSPKLGRAISKVFSAKHGLCPNDLVIVRGDEYGRTGEENTEEDVSYARDVVAIICKGRGDVRRAPQQAKLCLADESEWEATALPNGSYEFTQPDGHGLAKTARWVLRNTAGHKRTATVQNDSSSIGTDNGKKFNFSTISPLSRRHPVIASLTSGSIDIFDQYNMPSSSHGTQPPVSPVQTPSTVRSETHSYMDYNDLGNILPIQTDEQLRNTIVASGIWVALREGWSPNFDPAATLSSPIFRSPTSASRPSAPKRTSSVPSDPKVTSSRPTTPDVSNNRRSLHSISGSVKGRILRSGSHILHHHHHQSESATTSASTSHSNATRSAPLTTRSRRANSTGTMLMHRATSIRNRNLTATWRPDLVPASYSLHESHLAQSPPPQPVASDKPLEEAAPHPSPTDLTTTYGDATADPAPVTTPTPTPRRRKTNTEKQTRSAYYPDPSKRSDALPLAPDNNANISPKRESASTGVSTLEDAPKPALVDKRKKGVKWKALMSLFRKRNVK</sequence>
<protein>
    <recommendedName>
        <fullName evidence="4">Ubiquitin-like domain-containing protein</fullName>
    </recommendedName>
</protein>
<feature type="compositionally biased region" description="Low complexity" evidence="1">
    <location>
        <begin position="395"/>
        <end position="406"/>
    </location>
</feature>
<feature type="region of interest" description="Disordered" evidence="1">
    <location>
        <begin position="17"/>
        <end position="46"/>
    </location>
</feature>
<proteinExistence type="predicted"/>
<organism evidence="2 3">
    <name type="scientific">Cryomyces antarcticus</name>
    <dbReference type="NCBI Taxonomy" id="329879"/>
    <lineage>
        <taxon>Eukaryota</taxon>
        <taxon>Fungi</taxon>
        <taxon>Dikarya</taxon>
        <taxon>Ascomycota</taxon>
        <taxon>Pezizomycotina</taxon>
        <taxon>Dothideomycetes</taxon>
        <taxon>Dothideomycetes incertae sedis</taxon>
        <taxon>Cryomyces</taxon>
    </lineage>
</organism>
<keyword evidence="3" id="KW-1185">Reference proteome</keyword>
<evidence type="ECO:0008006" key="4">
    <source>
        <dbReference type="Google" id="ProtNLM"/>
    </source>
</evidence>
<feature type="compositionally biased region" description="Low complexity" evidence="1">
    <location>
        <begin position="462"/>
        <end position="479"/>
    </location>
</feature>